<dbReference type="Proteomes" id="UP000521358">
    <property type="component" value="Unassembled WGS sequence"/>
</dbReference>
<feature type="transmembrane region" description="Helical" evidence="1">
    <location>
        <begin position="67"/>
        <end position="87"/>
    </location>
</feature>
<name>A0A7X6DBL4_9ENTE</name>
<evidence type="ECO:0000256" key="1">
    <source>
        <dbReference type="SAM" id="Phobius"/>
    </source>
</evidence>
<accession>A0A7X6DBL4</accession>
<reference evidence="2 3" key="1">
    <citation type="submission" date="2020-03" db="EMBL/GenBank/DDBJ databases">
        <title>Bacterial samples isolated from urine from healthy bovine heifers (Gyr breed).</title>
        <authorList>
            <person name="Giannattasio-Ferraz S."/>
            <person name="Maskeri L."/>
            <person name="Penido A."/>
            <person name="Barbosa-Stancioli E.F."/>
            <person name="Putonti C."/>
        </authorList>
    </citation>
    <scope>NUCLEOTIDE SEQUENCE [LARGE SCALE GENOMIC DNA]</scope>
    <source>
        <strain evidence="2 3">UFMG-H7</strain>
    </source>
</reference>
<proteinExistence type="predicted"/>
<evidence type="ECO:0000313" key="3">
    <source>
        <dbReference type="Proteomes" id="UP000521358"/>
    </source>
</evidence>
<dbReference type="InterPro" id="IPR007039">
    <property type="entry name" value="TrbC/VirB2"/>
</dbReference>
<comment type="caution">
    <text evidence="2">The sequence shown here is derived from an EMBL/GenBank/DDBJ whole genome shotgun (WGS) entry which is preliminary data.</text>
</comment>
<dbReference type="EMBL" id="JAAVMB010000019">
    <property type="protein sequence ID" value="NKC69063.1"/>
    <property type="molecule type" value="Genomic_DNA"/>
</dbReference>
<organism evidence="2 3">
    <name type="scientific">Vagococcus fluvialis</name>
    <dbReference type="NCBI Taxonomy" id="2738"/>
    <lineage>
        <taxon>Bacteria</taxon>
        <taxon>Bacillati</taxon>
        <taxon>Bacillota</taxon>
        <taxon>Bacilli</taxon>
        <taxon>Lactobacillales</taxon>
        <taxon>Enterococcaceae</taxon>
        <taxon>Vagococcus</taxon>
    </lineage>
</organism>
<dbReference type="AlphaFoldDB" id="A0A7X6DBL4"/>
<keyword evidence="1" id="KW-0812">Transmembrane</keyword>
<keyword evidence="1" id="KW-0472">Membrane</keyword>
<evidence type="ECO:0008006" key="4">
    <source>
        <dbReference type="Google" id="ProtNLM"/>
    </source>
</evidence>
<dbReference type="RefSeq" id="WP_167808106.1">
    <property type="nucleotide sequence ID" value="NZ_JAAVMB010000019.1"/>
</dbReference>
<feature type="transmembrane region" description="Helical" evidence="1">
    <location>
        <begin position="37"/>
        <end position="55"/>
    </location>
</feature>
<dbReference type="Pfam" id="PF04956">
    <property type="entry name" value="TrbC"/>
    <property type="match status" value="1"/>
</dbReference>
<keyword evidence="1" id="KW-1133">Transmembrane helix</keyword>
<sequence length="93" mass="10139">MKHYIMGKVGGTILPRHDFWSSIKQTINDVIKNLQDIAPYAIAVVVIIVGFMFMYSNKSREGAKSALPYIIGGAILIFGGMAFAAWISGAAKF</sequence>
<protein>
    <recommendedName>
        <fullName evidence="4">TrbC/VIRB2 family protein</fullName>
    </recommendedName>
</protein>
<gene>
    <name evidence="2" type="ORF">HED35_13280</name>
</gene>
<evidence type="ECO:0000313" key="2">
    <source>
        <dbReference type="EMBL" id="NKC69063.1"/>
    </source>
</evidence>